<evidence type="ECO:0000259" key="2">
    <source>
        <dbReference type="SMART" id="SM00736"/>
    </source>
</evidence>
<name>A0A1A8Z5C4_9ACTN</name>
<dbReference type="SMART" id="SM00736">
    <property type="entry name" value="CADG"/>
    <property type="match status" value="1"/>
</dbReference>
<protein>
    <submittedName>
        <fullName evidence="3">Putative Ig domain-containing protein</fullName>
    </submittedName>
</protein>
<reference evidence="4" key="1">
    <citation type="submission" date="2016-06" db="EMBL/GenBank/DDBJ databases">
        <authorList>
            <person name="Varghese N."/>
            <person name="Submissions Spin"/>
        </authorList>
    </citation>
    <scope>NUCLEOTIDE SEQUENCE [LARGE SCALE GENOMIC DNA]</scope>
    <source>
        <strain evidence="4">DSM 44815</strain>
    </source>
</reference>
<dbReference type="SUPFAM" id="SSF50494">
    <property type="entry name" value="Trypsin-like serine proteases"/>
    <property type="match status" value="1"/>
</dbReference>
<keyword evidence="1" id="KW-0732">Signal</keyword>
<evidence type="ECO:0000313" key="3">
    <source>
        <dbReference type="EMBL" id="SBT39134.1"/>
    </source>
</evidence>
<dbReference type="OrthoDB" id="3233951at2"/>
<dbReference type="RefSeq" id="WP_091657524.1">
    <property type="nucleotide sequence ID" value="NZ_LT594323.1"/>
</dbReference>
<gene>
    <name evidence="3" type="ORF">GA0070611_0802</name>
</gene>
<dbReference type="EMBL" id="LT594323">
    <property type="protein sequence ID" value="SBT39134.1"/>
    <property type="molecule type" value="Genomic_DNA"/>
</dbReference>
<feature type="signal peptide" evidence="1">
    <location>
        <begin position="1"/>
        <end position="28"/>
    </location>
</feature>
<organism evidence="3 4">
    <name type="scientific">Micromonospora auratinigra</name>
    <dbReference type="NCBI Taxonomy" id="261654"/>
    <lineage>
        <taxon>Bacteria</taxon>
        <taxon>Bacillati</taxon>
        <taxon>Actinomycetota</taxon>
        <taxon>Actinomycetes</taxon>
        <taxon>Micromonosporales</taxon>
        <taxon>Micromonosporaceae</taxon>
        <taxon>Micromonospora</taxon>
    </lineage>
</organism>
<feature type="domain" description="Dystroglycan-type cadherin-like" evidence="2">
    <location>
        <begin position="280"/>
        <end position="370"/>
    </location>
</feature>
<sequence>MFRRLATTLGALLLGAGLITGPATPAAAAVTPSLASTIALNNCSAALVRFPTSLDTDRALMLTNGHCYEGSMPAAGVVLQNKTSTRSGTLLNSTGGSLGTVRADLLLYATMTGNDVALYRLTTTFASIRSSYGATALTISNTHPVDGSTMFIPSGYWKQTWNCSINGFVPTLKEDQWTWHDSIRYSTGCNTTHGTSGSPIVDVASGKIVGINNTGNDNGAMCTLNNPCEVDADGTTHAYQGQSYGQQTYWFTTCLNGSNQIDLTIAGCLLTKPPGSGNTVTVTNPGNQSATQNAATSLQIQATDSQAGQTLTYSATGLPAGLTINSSTGLISGTPTTVQTATTTVTVKDTTNATGSTTFTWTVTAPGGGCSGQKLGNPGFETGAAAPWTASSGVVDNSASQAAHSGSWKAWLNGYGSTHTDTLSQSVSIPAGCRATLSLWLHVDSAETTTTSQYDKLTVKLGSTTLATYSNLNKGTGYAQKSFDVSSFAGQTVTLTFTGTEDSSLQTSFVIDDTAVTLS</sequence>
<feature type="chain" id="PRO_5008382380" evidence="1">
    <location>
        <begin position="29"/>
        <end position="519"/>
    </location>
</feature>
<dbReference type="Pfam" id="PF05345">
    <property type="entry name" value="He_PIG"/>
    <property type="match status" value="1"/>
</dbReference>
<proteinExistence type="predicted"/>
<dbReference type="SUPFAM" id="SSF49313">
    <property type="entry name" value="Cadherin-like"/>
    <property type="match status" value="1"/>
</dbReference>
<accession>A0A1A8Z5C4</accession>
<dbReference type="InterPro" id="IPR009003">
    <property type="entry name" value="Peptidase_S1_PA"/>
</dbReference>
<dbReference type="InterPro" id="IPR013783">
    <property type="entry name" value="Ig-like_fold"/>
</dbReference>
<dbReference type="AlphaFoldDB" id="A0A1A8Z5C4"/>
<dbReference type="GO" id="GO:0005509">
    <property type="term" value="F:calcium ion binding"/>
    <property type="evidence" value="ECO:0007669"/>
    <property type="project" value="InterPro"/>
</dbReference>
<dbReference type="GO" id="GO:0005975">
    <property type="term" value="P:carbohydrate metabolic process"/>
    <property type="evidence" value="ECO:0007669"/>
    <property type="project" value="UniProtKB-ARBA"/>
</dbReference>
<dbReference type="Pfam" id="PF13365">
    <property type="entry name" value="Trypsin_2"/>
    <property type="match status" value="1"/>
</dbReference>
<dbReference type="InterPro" id="IPR043504">
    <property type="entry name" value="Peptidase_S1_PA_chymotrypsin"/>
</dbReference>
<dbReference type="InterPro" id="IPR015919">
    <property type="entry name" value="Cadherin-like_sf"/>
</dbReference>
<dbReference type="Gene3D" id="2.60.40.10">
    <property type="entry name" value="Immunoglobulins"/>
    <property type="match status" value="1"/>
</dbReference>
<dbReference type="PATRIC" id="fig|261654.4.peg.824"/>
<evidence type="ECO:0000256" key="1">
    <source>
        <dbReference type="SAM" id="SignalP"/>
    </source>
</evidence>
<evidence type="ECO:0000313" key="4">
    <source>
        <dbReference type="Proteomes" id="UP000199385"/>
    </source>
</evidence>
<dbReference type="STRING" id="261654.GA0070611_0802"/>
<dbReference type="GO" id="GO:0016020">
    <property type="term" value="C:membrane"/>
    <property type="evidence" value="ECO:0007669"/>
    <property type="project" value="InterPro"/>
</dbReference>
<dbReference type="Proteomes" id="UP000199385">
    <property type="component" value="Chromosome I"/>
</dbReference>
<dbReference type="Gene3D" id="2.40.10.10">
    <property type="entry name" value="Trypsin-like serine proteases"/>
    <property type="match status" value="1"/>
</dbReference>
<dbReference type="InterPro" id="IPR006644">
    <property type="entry name" value="Cadg"/>
</dbReference>
<keyword evidence="4" id="KW-1185">Reference proteome</keyword>
<dbReference type="Gene3D" id="2.60.120.260">
    <property type="entry name" value="Galactose-binding domain-like"/>
    <property type="match status" value="1"/>
</dbReference>